<evidence type="ECO:0000313" key="2">
    <source>
        <dbReference type="Proteomes" id="UP000244855"/>
    </source>
</evidence>
<keyword evidence="2" id="KW-1185">Reference proteome</keyword>
<dbReference type="AlphaFoldDB" id="A0A2V1CYT8"/>
<accession>A0A2V1CYT8</accession>
<evidence type="ECO:0000313" key="1">
    <source>
        <dbReference type="EMBL" id="PVH90907.1"/>
    </source>
</evidence>
<name>A0A2V1CYT8_9PLEO</name>
<dbReference type="Proteomes" id="UP000244855">
    <property type="component" value="Unassembled WGS sequence"/>
</dbReference>
<dbReference type="OrthoDB" id="4456803at2759"/>
<organism evidence="1 2">
    <name type="scientific">Periconia macrospinosa</name>
    <dbReference type="NCBI Taxonomy" id="97972"/>
    <lineage>
        <taxon>Eukaryota</taxon>
        <taxon>Fungi</taxon>
        <taxon>Dikarya</taxon>
        <taxon>Ascomycota</taxon>
        <taxon>Pezizomycotina</taxon>
        <taxon>Dothideomycetes</taxon>
        <taxon>Pleosporomycetidae</taxon>
        <taxon>Pleosporales</taxon>
        <taxon>Massarineae</taxon>
        <taxon>Periconiaceae</taxon>
        <taxon>Periconia</taxon>
    </lineage>
</organism>
<sequence>MSRTLLFCTAEEAKPCIPGILKAAESHFWLLESQECPSDDSGLKHSLAPGEPFDASAFIGASVEDCQKWFHAHHGAVNFILGDGIAIADARTAQDGTISMQYYYWGEPWDCHGYGLLPPNGEAWYDFRIRPEDTGSVIADLAYTPGNVNFPFYFGRREEFTDENGVFDVAKVDREFKGVP</sequence>
<protein>
    <submittedName>
        <fullName evidence="1">Uncharacterized protein</fullName>
    </submittedName>
</protein>
<proteinExistence type="predicted"/>
<gene>
    <name evidence="1" type="ORF">DM02DRAFT_678344</name>
</gene>
<reference evidence="1 2" key="1">
    <citation type="journal article" date="2018" name="Sci. Rep.">
        <title>Comparative genomics provides insights into the lifestyle and reveals functional heterogeneity of dark septate endophytic fungi.</title>
        <authorList>
            <person name="Knapp D.G."/>
            <person name="Nemeth J.B."/>
            <person name="Barry K."/>
            <person name="Hainaut M."/>
            <person name="Henrissat B."/>
            <person name="Johnson J."/>
            <person name="Kuo A."/>
            <person name="Lim J.H.P."/>
            <person name="Lipzen A."/>
            <person name="Nolan M."/>
            <person name="Ohm R.A."/>
            <person name="Tamas L."/>
            <person name="Grigoriev I.V."/>
            <person name="Spatafora J.W."/>
            <person name="Nagy L.G."/>
            <person name="Kovacs G.M."/>
        </authorList>
    </citation>
    <scope>NUCLEOTIDE SEQUENCE [LARGE SCALE GENOMIC DNA]</scope>
    <source>
        <strain evidence="1 2">DSE2036</strain>
    </source>
</reference>
<dbReference type="EMBL" id="KZ806042">
    <property type="protein sequence ID" value="PVH90907.1"/>
    <property type="molecule type" value="Genomic_DNA"/>
</dbReference>